<evidence type="ECO:0000313" key="1">
    <source>
        <dbReference type="EMBL" id="TQE88652.1"/>
    </source>
</evidence>
<proteinExistence type="predicted"/>
<comment type="caution">
    <text evidence="1">The sequence shown here is derived from an EMBL/GenBank/DDBJ whole genome shotgun (WGS) entry which is preliminary data.</text>
</comment>
<sequence length="66" mass="7570">MTTYIQKLKQFLSDEKELLMDLAIEVAEADTQSSYTEAKTKYNEQRIRVQTIQDAIELVSDVKAVS</sequence>
<evidence type="ECO:0000313" key="2">
    <source>
        <dbReference type="Proteomes" id="UP000315753"/>
    </source>
</evidence>
<organism evidence="1 2">
    <name type="scientific">Ureibacillus terrenus</name>
    <dbReference type="NCBI Taxonomy" id="118246"/>
    <lineage>
        <taxon>Bacteria</taxon>
        <taxon>Bacillati</taxon>
        <taxon>Bacillota</taxon>
        <taxon>Bacilli</taxon>
        <taxon>Bacillales</taxon>
        <taxon>Caryophanaceae</taxon>
        <taxon>Ureibacillus</taxon>
    </lineage>
</organism>
<name>A0A540UVY0_9BACL</name>
<reference evidence="1 2" key="1">
    <citation type="submission" date="2019-06" db="EMBL/GenBank/DDBJ databases">
        <title>Genome sequence of Ureibacillus terrenus.</title>
        <authorList>
            <person name="Maclea K.S."/>
            <person name="Simoes M."/>
        </authorList>
    </citation>
    <scope>NUCLEOTIDE SEQUENCE [LARGE SCALE GENOMIC DNA]</scope>
    <source>
        <strain evidence="1 2">ATCC BAA-384</strain>
    </source>
</reference>
<keyword evidence="2" id="KW-1185">Reference proteome</keyword>
<dbReference type="Proteomes" id="UP000315753">
    <property type="component" value="Unassembled WGS sequence"/>
</dbReference>
<gene>
    <name evidence="1" type="ORF">FKZ59_13505</name>
</gene>
<dbReference type="OrthoDB" id="2980727at2"/>
<dbReference type="AlphaFoldDB" id="A0A540UVY0"/>
<protein>
    <submittedName>
        <fullName evidence="1">Uncharacterized protein</fullName>
    </submittedName>
</protein>
<accession>A0A540UVY0</accession>
<dbReference type="EMBL" id="VIGD01000027">
    <property type="protein sequence ID" value="TQE88652.1"/>
    <property type="molecule type" value="Genomic_DNA"/>
</dbReference>
<dbReference type="RefSeq" id="WP_141603280.1">
    <property type="nucleotide sequence ID" value="NZ_VIGD01000027.1"/>
</dbReference>